<dbReference type="GO" id="GO:0035514">
    <property type="term" value="F:DNA demethylase activity"/>
    <property type="evidence" value="ECO:0007669"/>
    <property type="project" value="InterPro"/>
</dbReference>
<dbReference type="AlphaFoldDB" id="A0AAN8ZUH4"/>
<feature type="region of interest" description="Disordered" evidence="1">
    <location>
        <begin position="149"/>
        <end position="169"/>
    </location>
</feature>
<evidence type="ECO:0000256" key="1">
    <source>
        <dbReference type="SAM" id="MobiDB-lite"/>
    </source>
</evidence>
<evidence type="ECO:0000313" key="3">
    <source>
        <dbReference type="Proteomes" id="UP001370490"/>
    </source>
</evidence>
<sequence>MRKKEQEGTLNVLNETMKKKHSVSCHLKLTKETAGPQGKKVEELEEMREDDSKSKMLASWIPVTPAKTVLSWKQSHDQNCPLLYYQRKKSKKSASLNYLLALAAEEACTSSKSVEEKPCEAGTSSYHVSCNHGFTVLPTSPPENHKIALKGKGDNKKKKKKGHSLPKVDLDPETKAYEMPMGKADNGIVEQEAWKENEKKLEKDRELFRGRVQSFTAHMHLILGNRKFSSWKGSVMDSVVGAFLSQNVSDQSSRQRLLYFNSAFMMLASKYPLQPTLKKACHGDEGLANYAESSGVKECALRDTLSGLKRKHSVALKSKRKKGNLRAKGVKVDREHSDRLDSVDWESIRHADTKDVANAIQVRGMNSRLAERIKNFLDRVVKDHREIDLEWLRKVPAHKVNAKLALPAPQDTRVLGTKTSTLSEPIIDELTSRTPLQIVVPDSESDIEDLFSQENDGIPIIKLDIETFKGNLKELMEQKNILIEGEDMSRALVAVEDASIPVPNMKNESRLRTEWRMSLLMMNPVKTPSVFQKNHYVVCRQEPYTVESPQHLFAKVYQQKTFKTAFGKKGQSK</sequence>
<feature type="compositionally biased region" description="Basic residues" evidence="1">
    <location>
        <begin position="155"/>
        <end position="164"/>
    </location>
</feature>
<gene>
    <name evidence="2" type="ORF">RJ641_013249</name>
</gene>
<accession>A0AAN8ZUH4</accession>
<dbReference type="InterPro" id="IPR044811">
    <property type="entry name" value="DME/ROS1"/>
</dbReference>
<dbReference type="Gene3D" id="1.10.340.30">
    <property type="entry name" value="Hypothetical protein, domain 2"/>
    <property type="match status" value="1"/>
</dbReference>
<dbReference type="InterPro" id="IPR011257">
    <property type="entry name" value="DNA_glycosylase"/>
</dbReference>
<dbReference type="GO" id="GO:0019104">
    <property type="term" value="F:DNA N-glycosylase activity"/>
    <property type="evidence" value="ECO:0007669"/>
    <property type="project" value="InterPro"/>
</dbReference>
<evidence type="ECO:0000313" key="2">
    <source>
        <dbReference type="EMBL" id="KAK6945705.1"/>
    </source>
</evidence>
<dbReference type="GO" id="GO:0006281">
    <property type="term" value="P:DNA repair"/>
    <property type="evidence" value="ECO:0007669"/>
    <property type="project" value="InterPro"/>
</dbReference>
<proteinExistence type="predicted"/>
<name>A0AAN8ZUH4_9MAGN</name>
<dbReference type="Proteomes" id="UP001370490">
    <property type="component" value="Unassembled WGS sequence"/>
</dbReference>
<dbReference type="SUPFAM" id="SSF48150">
    <property type="entry name" value="DNA-glycosylase"/>
    <property type="match status" value="1"/>
</dbReference>
<comment type="caution">
    <text evidence="2">The sequence shown here is derived from an EMBL/GenBank/DDBJ whole genome shotgun (WGS) entry which is preliminary data.</text>
</comment>
<reference evidence="2 3" key="1">
    <citation type="submission" date="2023-12" db="EMBL/GenBank/DDBJ databases">
        <title>A high-quality genome assembly for Dillenia turbinata (Dilleniales).</title>
        <authorList>
            <person name="Chanderbali A."/>
        </authorList>
    </citation>
    <scope>NUCLEOTIDE SEQUENCE [LARGE SCALE GENOMIC DNA]</scope>
    <source>
        <strain evidence="2">LSX21</strain>
        <tissue evidence="2">Leaf</tissue>
    </source>
</reference>
<keyword evidence="3" id="KW-1185">Reference proteome</keyword>
<organism evidence="2 3">
    <name type="scientific">Dillenia turbinata</name>
    <dbReference type="NCBI Taxonomy" id="194707"/>
    <lineage>
        <taxon>Eukaryota</taxon>
        <taxon>Viridiplantae</taxon>
        <taxon>Streptophyta</taxon>
        <taxon>Embryophyta</taxon>
        <taxon>Tracheophyta</taxon>
        <taxon>Spermatophyta</taxon>
        <taxon>Magnoliopsida</taxon>
        <taxon>eudicotyledons</taxon>
        <taxon>Gunneridae</taxon>
        <taxon>Pentapetalae</taxon>
        <taxon>Dilleniales</taxon>
        <taxon>Dilleniaceae</taxon>
        <taxon>Dillenia</taxon>
    </lineage>
</organism>
<dbReference type="EMBL" id="JBAMMX010000002">
    <property type="protein sequence ID" value="KAK6945705.1"/>
    <property type="molecule type" value="Genomic_DNA"/>
</dbReference>
<feature type="non-terminal residue" evidence="2">
    <location>
        <position position="573"/>
    </location>
</feature>
<dbReference type="GO" id="GO:0141166">
    <property type="term" value="P:chromosomal 5-methylcytosine DNA demethylation pathway"/>
    <property type="evidence" value="ECO:0007669"/>
    <property type="project" value="InterPro"/>
</dbReference>
<protein>
    <submittedName>
        <fullName evidence="2">Uncharacterized protein</fullName>
    </submittedName>
</protein>
<dbReference type="PANTHER" id="PTHR46213">
    <property type="entry name" value="TRANSCRIPTIONAL ACTIVATOR DEMETER"/>
    <property type="match status" value="1"/>
</dbReference>